<accession>A0ABN9GZY0</accession>
<protein>
    <submittedName>
        <fullName evidence="2">Uncharacterized protein</fullName>
    </submittedName>
</protein>
<dbReference type="PROSITE" id="PS00092">
    <property type="entry name" value="N6_MTASE"/>
    <property type="match status" value="1"/>
</dbReference>
<dbReference type="Proteomes" id="UP001162483">
    <property type="component" value="Unassembled WGS sequence"/>
</dbReference>
<dbReference type="InterPro" id="IPR002052">
    <property type="entry name" value="DNA_methylase_N6_adenine_CS"/>
</dbReference>
<feature type="region of interest" description="Disordered" evidence="1">
    <location>
        <begin position="52"/>
        <end position="78"/>
    </location>
</feature>
<dbReference type="EMBL" id="CATNWA010019599">
    <property type="protein sequence ID" value="CAI9614063.1"/>
    <property type="molecule type" value="Genomic_DNA"/>
</dbReference>
<evidence type="ECO:0000256" key="1">
    <source>
        <dbReference type="SAM" id="MobiDB-lite"/>
    </source>
</evidence>
<proteinExistence type="predicted"/>
<reference evidence="2" key="1">
    <citation type="submission" date="2023-05" db="EMBL/GenBank/DDBJ databases">
        <authorList>
            <person name="Stuckert A."/>
        </authorList>
    </citation>
    <scope>NUCLEOTIDE SEQUENCE</scope>
</reference>
<evidence type="ECO:0000313" key="3">
    <source>
        <dbReference type="Proteomes" id="UP001162483"/>
    </source>
</evidence>
<gene>
    <name evidence="2" type="ORF">SPARVUS_LOCUS14999824</name>
</gene>
<evidence type="ECO:0000313" key="2">
    <source>
        <dbReference type="EMBL" id="CAI9614063.1"/>
    </source>
</evidence>
<comment type="caution">
    <text evidence="2">The sequence shown here is derived from an EMBL/GenBank/DDBJ whole genome shotgun (WGS) entry which is preliminary data.</text>
</comment>
<sequence>MFDPVFSDPPFLPVSPKYLLIEQRLEGKLHMFSFVCVAREFFSWESACDQHRANQHSPDRGQGSCSLLQENENSFYKL</sequence>
<name>A0ABN9GZY0_9NEOB</name>
<keyword evidence="3" id="KW-1185">Reference proteome</keyword>
<organism evidence="2 3">
    <name type="scientific">Staurois parvus</name>
    <dbReference type="NCBI Taxonomy" id="386267"/>
    <lineage>
        <taxon>Eukaryota</taxon>
        <taxon>Metazoa</taxon>
        <taxon>Chordata</taxon>
        <taxon>Craniata</taxon>
        <taxon>Vertebrata</taxon>
        <taxon>Euteleostomi</taxon>
        <taxon>Amphibia</taxon>
        <taxon>Batrachia</taxon>
        <taxon>Anura</taxon>
        <taxon>Neobatrachia</taxon>
        <taxon>Ranoidea</taxon>
        <taxon>Ranidae</taxon>
        <taxon>Staurois</taxon>
    </lineage>
</organism>
<feature type="compositionally biased region" description="Polar residues" evidence="1">
    <location>
        <begin position="63"/>
        <end position="78"/>
    </location>
</feature>